<name>A0A6G5QFZ1_9BACT</name>
<dbReference type="AlphaFoldDB" id="A0A6G5QFZ1"/>
<proteinExistence type="predicted"/>
<keyword evidence="2" id="KW-1185">Reference proteome</keyword>
<evidence type="ECO:0000313" key="1">
    <source>
        <dbReference type="EMBL" id="QCD44605.1"/>
    </source>
</evidence>
<dbReference type="RefSeq" id="WP_169752726.1">
    <property type="nucleotide sequence ID" value="NZ_CP012542.1"/>
</dbReference>
<dbReference type="GO" id="GO:0016740">
    <property type="term" value="F:transferase activity"/>
    <property type="evidence" value="ECO:0007669"/>
    <property type="project" value="UniProtKB-KW"/>
</dbReference>
<dbReference type="SUPFAM" id="SSF47336">
    <property type="entry name" value="ACP-like"/>
    <property type="match status" value="1"/>
</dbReference>
<protein>
    <submittedName>
        <fullName evidence="1">Formyltransferase domain-containing protein</fullName>
    </submittedName>
</protein>
<organism evidence="1 2">
    <name type="scientific">Campylobacter mucosalis CCUG 21559</name>
    <dbReference type="NCBI Taxonomy" id="1032067"/>
    <lineage>
        <taxon>Bacteria</taxon>
        <taxon>Pseudomonadati</taxon>
        <taxon>Campylobacterota</taxon>
        <taxon>Epsilonproteobacteria</taxon>
        <taxon>Campylobacterales</taxon>
        <taxon>Campylobacteraceae</taxon>
        <taxon>Campylobacter</taxon>
    </lineage>
</organism>
<gene>
    <name evidence="1" type="ORF">CMUC_0810</name>
</gene>
<accession>A0A6G5QFZ1</accession>
<dbReference type="InterPro" id="IPR036736">
    <property type="entry name" value="ACP-like_sf"/>
</dbReference>
<dbReference type="EMBL" id="CP012542">
    <property type="protein sequence ID" value="QCD44605.1"/>
    <property type="molecule type" value="Genomic_DNA"/>
</dbReference>
<evidence type="ECO:0000313" key="2">
    <source>
        <dbReference type="Proteomes" id="UP000503264"/>
    </source>
</evidence>
<dbReference type="Gene3D" id="1.10.1200.10">
    <property type="entry name" value="ACP-like"/>
    <property type="match status" value="1"/>
</dbReference>
<sequence length="75" mass="8403">MNEVKEIFVSIGRDDINESMGSLLSCGVIDSMDIMALVSAIENRYKKSLDAQFITRDSFESFEAIKDMIDRAFGS</sequence>
<keyword evidence="1" id="KW-0808">Transferase</keyword>
<dbReference type="Proteomes" id="UP000503264">
    <property type="component" value="Chromosome"/>
</dbReference>
<reference evidence="1 2" key="1">
    <citation type="submission" date="2016-07" db="EMBL/GenBank/DDBJ databases">
        <title>Comparative genomics of the Campylobacter concisus group.</title>
        <authorList>
            <person name="Miller W.G."/>
            <person name="Yee E."/>
            <person name="Chapman M.H."/>
            <person name="Huynh S."/>
            <person name="Bono J.L."/>
            <person name="On S.L.W."/>
            <person name="StLeger J."/>
            <person name="Foster G."/>
            <person name="Parker C.T."/>
        </authorList>
    </citation>
    <scope>NUCLEOTIDE SEQUENCE [LARGE SCALE GENOMIC DNA]</scope>
    <source>
        <strain evidence="1 2">CCUG 21559</strain>
    </source>
</reference>